<dbReference type="VEuPathDB" id="FungiDB:TRIVIDRAFT_228392"/>
<feature type="transmembrane region" description="Helical" evidence="2">
    <location>
        <begin position="127"/>
        <end position="147"/>
    </location>
</feature>
<dbReference type="eggNOG" id="ENOG502TDQ0">
    <property type="taxonomic scope" value="Eukaryota"/>
</dbReference>
<dbReference type="GeneID" id="25792170"/>
<evidence type="ECO:0000256" key="1">
    <source>
        <dbReference type="SAM" id="MobiDB-lite"/>
    </source>
</evidence>
<dbReference type="Proteomes" id="UP000007115">
    <property type="component" value="Unassembled WGS sequence"/>
</dbReference>
<feature type="transmembrane region" description="Helical" evidence="2">
    <location>
        <begin position="70"/>
        <end position="96"/>
    </location>
</feature>
<protein>
    <recommendedName>
        <fullName evidence="5">Transmembrane protein</fullName>
    </recommendedName>
</protein>
<keyword evidence="4" id="KW-1185">Reference proteome</keyword>
<comment type="caution">
    <text evidence="3">The sequence shown here is derived from an EMBL/GenBank/DDBJ whole genome shotgun (WGS) entry which is preliminary data.</text>
</comment>
<feature type="compositionally biased region" description="Polar residues" evidence="1">
    <location>
        <begin position="20"/>
        <end position="37"/>
    </location>
</feature>
<keyword evidence="2" id="KW-1133">Transmembrane helix</keyword>
<dbReference type="OrthoDB" id="5141772at2759"/>
<dbReference type="InParanoid" id="G9NCD3"/>
<dbReference type="AlphaFoldDB" id="G9NCD3"/>
<proteinExistence type="predicted"/>
<evidence type="ECO:0008006" key="5">
    <source>
        <dbReference type="Google" id="ProtNLM"/>
    </source>
</evidence>
<organism evidence="3 4">
    <name type="scientific">Hypocrea virens (strain Gv29-8 / FGSC 10586)</name>
    <name type="common">Gliocladium virens</name>
    <name type="synonym">Trichoderma virens</name>
    <dbReference type="NCBI Taxonomy" id="413071"/>
    <lineage>
        <taxon>Eukaryota</taxon>
        <taxon>Fungi</taxon>
        <taxon>Dikarya</taxon>
        <taxon>Ascomycota</taxon>
        <taxon>Pezizomycotina</taxon>
        <taxon>Sordariomycetes</taxon>
        <taxon>Hypocreomycetidae</taxon>
        <taxon>Hypocreales</taxon>
        <taxon>Hypocreaceae</taxon>
        <taxon>Trichoderma</taxon>
    </lineage>
</organism>
<keyword evidence="2" id="KW-0812">Transmembrane</keyword>
<sequence length="151" mass="16310">METKDTPTRFPALSADVFAASNSTTAESPPVSPQTQLPAYGDEREPPKYQEDGLSKDEEAMNKAKTRRILFIRLLSSIFVAVIVLLIVAAAVGRIYDRQAREKKSKEEQKDNATELGVKIQEGNDTVLVSLTATSAALVFTVAATAIPSIA</sequence>
<feature type="compositionally biased region" description="Basic and acidic residues" evidence="1">
    <location>
        <begin position="41"/>
        <end position="57"/>
    </location>
</feature>
<dbReference type="EMBL" id="ABDF02000092">
    <property type="protein sequence ID" value="EHK15357.1"/>
    <property type="molecule type" value="Genomic_DNA"/>
</dbReference>
<accession>G9NCD3</accession>
<gene>
    <name evidence="3" type="ORF">TRIVIDRAFT_228392</name>
</gene>
<keyword evidence="2" id="KW-0472">Membrane</keyword>
<evidence type="ECO:0000313" key="4">
    <source>
        <dbReference type="Proteomes" id="UP000007115"/>
    </source>
</evidence>
<reference evidence="3 4" key="1">
    <citation type="journal article" date="2011" name="Genome Biol.">
        <title>Comparative genome sequence analysis underscores mycoparasitism as the ancestral life style of Trichoderma.</title>
        <authorList>
            <person name="Kubicek C.P."/>
            <person name="Herrera-Estrella A."/>
            <person name="Seidl-Seiboth V."/>
            <person name="Martinez D.A."/>
            <person name="Druzhinina I.S."/>
            <person name="Thon M."/>
            <person name="Zeilinger S."/>
            <person name="Casas-Flores S."/>
            <person name="Horwitz B.A."/>
            <person name="Mukherjee P.K."/>
            <person name="Mukherjee M."/>
            <person name="Kredics L."/>
            <person name="Alcaraz L.D."/>
            <person name="Aerts A."/>
            <person name="Antal Z."/>
            <person name="Atanasova L."/>
            <person name="Cervantes-Badillo M.G."/>
            <person name="Challacombe J."/>
            <person name="Chertkov O."/>
            <person name="McCluskey K."/>
            <person name="Coulpier F."/>
            <person name="Deshpande N."/>
            <person name="von Doehren H."/>
            <person name="Ebbole D.J."/>
            <person name="Esquivel-Naranjo E.U."/>
            <person name="Fekete E."/>
            <person name="Flipphi M."/>
            <person name="Glaser F."/>
            <person name="Gomez-Rodriguez E.Y."/>
            <person name="Gruber S."/>
            <person name="Han C."/>
            <person name="Henrissat B."/>
            <person name="Hermosa R."/>
            <person name="Hernandez-Onate M."/>
            <person name="Karaffa L."/>
            <person name="Kosti I."/>
            <person name="Le Crom S."/>
            <person name="Lindquist E."/>
            <person name="Lucas S."/>
            <person name="Luebeck M."/>
            <person name="Luebeck P.S."/>
            <person name="Margeot A."/>
            <person name="Metz B."/>
            <person name="Misra M."/>
            <person name="Nevalainen H."/>
            <person name="Omann M."/>
            <person name="Packer N."/>
            <person name="Perrone G."/>
            <person name="Uresti-Rivera E.E."/>
            <person name="Salamov A."/>
            <person name="Schmoll M."/>
            <person name="Seiboth B."/>
            <person name="Shapiro H."/>
            <person name="Sukno S."/>
            <person name="Tamayo-Ramos J.A."/>
            <person name="Tisch D."/>
            <person name="Wiest A."/>
            <person name="Wilkinson H.H."/>
            <person name="Zhang M."/>
            <person name="Coutinho P.M."/>
            <person name="Kenerley C.M."/>
            <person name="Monte E."/>
            <person name="Baker S.E."/>
            <person name="Grigoriev I.V."/>
        </authorList>
    </citation>
    <scope>NUCLEOTIDE SEQUENCE [LARGE SCALE GENOMIC DNA]</scope>
    <source>
        <strain evidence="4">Gv29-8 / FGSC 10586</strain>
    </source>
</reference>
<evidence type="ECO:0000256" key="2">
    <source>
        <dbReference type="SAM" id="Phobius"/>
    </source>
</evidence>
<feature type="region of interest" description="Disordered" evidence="1">
    <location>
        <begin position="19"/>
        <end position="57"/>
    </location>
</feature>
<evidence type="ECO:0000313" key="3">
    <source>
        <dbReference type="EMBL" id="EHK15357.1"/>
    </source>
</evidence>
<name>G9NCD3_HYPVG</name>
<dbReference type="RefSeq" id="XP_013949558.1">
    <property type="nucleotide sequence ID" value="XM_014094083.1"/>
</dbReference>
<dbReference type="HOGENOM" id="CLU_1731708_0_0_1"/>
<dbReference type="OMA" id="REPPKYQ"/>